<feature type="signal peptide" evidence="1">
    <location>
        <begin position="1"/>
        <end position="16"/>
    </location>
</feature>
<name>A0A368GRX9_ANCCA</name>
<comment type="caution">
    <text evidence="2">The sequence shown here is derived from an EMBL/GenBank/DDBJ whole genome shotgun (WGS) entry which is preliminary data.</text>
</comment>
<accession>A0A368GRX9</accession>
<sequence length="92" mass="9881">MSLPLLLLLFAEAAVAQWDACRTGSVQLTVNGTDTIYALKNDSSVIPMPPGTQCSFQIQPLPLTVVYIYITGTNLSNSTVVAYYEANTANPI</sequence>
<gene>
    <name evidence="2" type="ORF">ANCCAN_06850</name>
</gene>
<protein>
    <recommendedName>
        <fullName evidence="4">CUB domain-containing protein</fullName>
    </recommendedName>
</protein>
<dbReference type="AlphaFoldDB" id="A0A368GRX9"/>
<dbReference type="OrthoDB" id="5859487at2759"/>
<evidence type="ECO:0000313" key="2">
    <source>
        <dbReference type="EMBL" id="RCN47126.1"/>
    </source>
</evidence>
<organism evidence="2 3">
    <name type="scientific">Ancylostoma caninum</name>
    <name type="common">Dog hookworm</name>
    <dbReference type="NCBI Taxonomy" id="29170"/>
    <lineage>
        <taxon>Eukaryota</taxon>
        <taxon>Metazoa</taxon>
        <taxon>Ecdysozoa</taxon>
        <taxon>Nematoda</taxon>
        <taxon>Chromadorea</taxon>
        <taxon>Rhabditida</taxon>
        <taxon>Rhabditina</taxon>
        <taxon>Rhabditomorpha</taxon>
        <taxon>Strongyloidea</taxon>
        <taxon>Ancylostomatidae</taxon>
        <taxon>Ancylostomatinae</taxon>
        <taxon>Ancylostoma</taxon>
    </lineage>
</organism>
<proteinExistence type="predicted"/>
<evidence type="ECO:0000313" key="3">
    <source>
        <dbReference type="Proteomes" id="UP000252519"/>
    </source>
</evidence>
<reference evidence="2 3" key="1">
    <citation type="submission" date="2014-10" db="EMBL/GenBank/DDBJ databases">
        <title>Draft genome of the hookworm Ancylostoma caninum.</title>
        <authorList>
            <person name="Mitreva M."/>
        </authorList>
    </citation>
    <scope>NUCLEOTIDE SEQUENCE [LARGE SCALE GENOMIC DNA]</scope>
    <source>
        <strain evidence="2 3">Baltimore</strain>
    </source>
</reference>
<dbReference type="Proteomes" id="UP000252519">
    <property type="component" value="Unassembled WGS sequence"/>
</dbReference>
<keyword evidence="3" id="KW-1185">Reference proteome</keyword>
<dbReference type="EMBL" id="JOJR01000067">
    <property type="protein sequence ID" value="RCN47126.1"/>
    <property type="molecule type" value="Genomic_DNA"/>
</dbReference>
<keyword evidence="1" id="KW-0732">Signal</keyword>
<evidence type="ECO:0000256" key="1">
    <source>
        <dbReference type="SAM" id="SignalP"/>
    </source>
</evidence>
<feature type="chain" id="PRO_5016613658" description="CUB domain-containing protein" evidence="1">
    <location>
        <begin position="17"/>
        <end position="92"/>
    </location>
</feature>
<evidence type="ECO:0008006" key="4">
    <source>
        <dbReference type="Google" id="ProtNLM"/>
    </source>
</evidence>